<feature type="domain" description="IclR-ED" evidence="4">
    <location>
        <begin position="71"/>
        <end position="250"/>
    </location>
</feature>
<dbReference type="PANTHER" id="PTHR30136:SF24">
    <property type="entry name" value="HTH-TYPE TRANSCRIPTIONAL REPRESSOR ALLR"/>
    <property type="match status" value="1"/>
</dbReference>
<protein>
    <submittedName>
        <fullName evidence="5">IclR family transcriptional regulator</fullName>
    </submittedName>
</protein>
<accession>A0ABU2ND60</accession>
<keyword evidence="3" id="KW-0804">Transcription</keyword>
<evidence type="ECO:0000313" key="6">
    <source>
        <dbReference type="Proteomes" id="UP001183202"/>
    </source>
</evidence>
<dbReference type="Gene3D" id="1.10.10.10">
    <property type="entry name" value="Winged helix-like DNA-binding domain superfamily/Winged helix DNA-binding domain"/>
    <property type="match status" value="1"/>
</dbReference>
<dbReference type="EMBL" id="JAVREJ010000015">
    <property type="protein sequence ID" value="MDT0351881.1"/>
    <property type="molecule type" value="Genomic_DNA"/>
</dbReference>
<dbReference type="InterPro" id="IPR029016">
    <property type="entry name" value="GAF-like_dom_sf"/>
</dbReference>
<comment type="caution">
    <text evidence="5">The sequence shown here is derived from an EMBL/GenBank/DDBJ whole genome shotgun (WGS) entry which is preliminary data.</text>
</comment>
<dbReference type="SUPFAM" id="SSF46785">
    <property type="entry name" value="Winged helix' DNA-binding domain"/>
    <property type="match status" value="1"/>
</dbReference>
<evidence type="ECO:0000256" key="2">
    <source>
        <dbReference type="ARBA" id="ARBA00023125"/>
    </source>
</evidence>
<dbReference type="InterPro" id="IPR014757">
    <property type="entry name" value="Tscrpt_reg_IclR_C"/>
</dbReference>
<keyword evidence="2" id="KW-0238">DNA-binding</keyword>
<keyword evidence="6" id="KW-1185">Reference proteome</keyword>
<gene>
    <name evidence="5" type="ORF">RM445_20350</name>
</gene>
<dbReference type="InterPro" id="IPR036390">
    <property type="entry name" value="WH_DNA-bd_sf"/>
</dbReference>
<sequence>MAGNSIEPGRSVTSKIAAILMSFTNGRGHALGDLARQAGLPTSTAHRLARELTDRHLLERTDDGEFRVGLPLRMLCGETAARPTLRERAPFVVDDLCEATRRPVRLGVLDDLEVSYIERQPGHHPVSTFSTAARLPIHATALGKALLAFAPSQVVRMVVTPSLPTYTQATITNPEQLHRALQCVRLHGMATSCGELQAGRCGVAVPVLCGSGTAIAAVGIALPDLEQATLGRVVPALVLAARGLARELAVDVRDRTTDAEATAASRAAG</sequence>
<keyword evidence="1" id="KW-0805">Transcription regulation</keyword>
<dbReference type="PANTHER" id="PTHR30136">
    <property type="entry name" value="HELIX-TURN-HELIX TRANSCRIPTIONAL REGULATOR, ICLR FAMILY"/>
    <property type="match status" value="1"/>
</dbReference>
<dbReference type="RefSeq" id="WP_311558369.1">
    <property type="nucleotide sequence ID" value="NZ_JAVREJ010000015.1"/>
</dbReference>
<organism evidence="5 6">
    <name type="scientific">Pseudonocardia charpentierae</name>
    <dbReference type="NCBI Taxonomy" id="3075545"/>
    <lineage>
        <taxon>Bacteria</taxon>
        <taxon>Bacillati</taxon>
        <taxon>Actinomycetota</taxon>
        <taxon>Actinomycetes</taxon>
        <taxon>Pseudonocardiales</taxon>
        <taxon>Pseudonocardiaceae</taxon>
        <taxon>Pseudonocardia</taxon>
    </lineage>
</organism>
<evidence type="ECO:0000259" key="4">
    <source>
        <dbReference type="PROSITE" id="PS51078"/>
    </source>
</evidence>
<dbReference type="Pfam" id="PF01614">
    <property type="entry name" value="IclR_C"/>
    <property type="match status" value="1"/>
</dbReference>
<dbReference type="SUPFAM" id="SSF55781">
    <property type="entry name" value="GAF domain-like"/>
    <property type="match status" value="1"/>
</dbReference>
<dbReference type="SMART" id="SM00346">
    <property type="entry name" value="HTH_ICLR"/>
    <property type="match status" value="1"/>
</dbReference>
<reference evidence="6" key="1">
    <citation type="submission" date="2023-07" db="EMBL/GenBank/DDBJ databases">
        <title>30 novel species of actinomycetes from the DSMZ collection.</title>
        <authorList>
            <person name="Nouioui I."/>
        </authorList>
    </citation>
    <scope>NUCLEOTIDE SEQUENCE [LARGE SCALE GENOMIC DNA]</scope>
    <source>
        <strain evidence="6">DSM 45834</strain>
    </source>
</reference>
<dbReference type="InterPro" id="IPR036388">
    <property type="entry name" value="WH-like_DNA-bd_sf"/>
</dbReference>
<dbReference type="PROSITE" id="PS51078">
    <property type="entry name" value="ICLR_ED"/>
    <property type="match status" value="1"/>
</dbReference>
<evidence type="ECO:0000256" key="3">
    <source>
        <dbReference type="ARBA" id="ARBA00023163"/>
    </source>
</evidence>
<dbReference type="Pfam" id="PF09339">
    <property type="entry name" value="HTH_IclR"/>
    <property type="match status" value="1"/>
</dbReference>
<evidence type="ECO:0000313" key="5">
    <source>
        <dbReference type="EMBL" id="MDT0351881.1"/>
    </source>
</evidence>
<dbReference type="InterPro" id="IPR005471">
    <property type="entry name" value="Tscrpt_reg_IclR_N"/>
</dbReference>
<dbReference type="Gene3D" id="3.30.450.40">
    <property type="match status" value="1"/>
</dbReference>
<evidence type="ECO:0000256" key="1">
    <source>
        <dbReference type="ARBA" id="ARBA00023015"/>
    </source>
</evidence>
<proteinExistence type="predicted"/>
<dbReference type="Proteomes" id="UP001183202">
    <property type="component" value="Unassembled WGS sequence"/>
</dbReference>
<name>A0ABU2ND60_9PSEU</name>
<dbReference type="InterPro" id="IPR050707">
    <property type="entry name" value="HTH_MetabolicPath_Reg"/>
</dbReference>